<protein>
    <submittedName>
        <fullName evidence="2">Uncharacterized protein</fullName>
    </submittedName>
</protein>
<feature type="transmembrane region" description="Helical" evidence="1">
    <location>
        <begin position="53"/>
        <end position="69"/>
    </location>
</feature>
<keyword evidence="1" id="KW-0472">Membrane</keyword>
<proteinExistence type="predicted"/>
<evidence type="ECO:0000313" key="2">
    <source>
        <dbReference type="EMBL" id="CAB4240568.1"/>
    </source>
</evidence>
<gene>
    <name evidence="2" type="ORF">UFOVP39_8</name>
</gene>
<organism evidence="2">
    <name type="scientific">uncultured Caudovirales phage</name>
    <dbReference type="NCBI Taxonomy" id="2100421"/>
    <lineage>
        <taxon>Viruses</taxon>
        <taxon>Duplodnaviria</taxon>
        <taxon>Heunggongvirae</taxon>
        <taxon>Uroviricota</taxon>
        <taxon>Caudoviricetes</taxon>
        <taxon>Peduoviridae</taxon>
        <taxon>Maltschvirus</taxon>
        <taxon>Maltschvirus maltsch</taxon>
    </lineage>
</organism>
<sequence>MQDVSHKEIYDRLAGVELKVDTLGQDTKDIISAFHAAQGAFAVLEWLARVAKPLLWIAGIIAATTALISQHK</sequence>
<name>A0A6J5T8W0_9CAUD</name>
<evidence type="ECO:0000256" key="1">
    <source>
        <dbReference type="SAM" id="Phobius"/>
    </source>
</evidence>
<accession>A0A6J5T8W0</accession>
<keyword evidence="1" id="KW-1133">Transmembrane helix</keyword>
<dbReference type="EMBL" id="LR797813">
    <property type="protein sequence ID" value="CAB4240568.1"/>
    <property type="molecule type" value="Genomic_DNA"/>
</dbReference>
<reference evidence="2" key="1">
    <citation type="submission" date="2020-05" db="EMBL/GenBank/DDBJ databases">
        <authorList>
            <person name="Chiriac C."/>
            <person name="Salcher M."/>
            <person name="Ghai R."/>
            <person name="Kavagutti S V."/>
        </authorList>
    </citation>
    <scope>NUCLEOTIDE SEQUENCE</scope>
</reference>
<keyword evidence="1" id="KW-0812">Transmembrane</keyword>